<gene>
    <name evidence="2" type="ORF">BHC46_12435</name>
</gene>
<feature type="domain" description="Winged helix-turn-helix" evidence="1">
    <location>
        <begin position="7"/>
        <end position="70"/>
    </location>
</feature>
<protein>
    <recommendedName>
        <fullName evidence="1">Winged helix-turn-helix domain-containing protein</fullName>
    </recommendedName>
</protein>
<dbReference type="Proteomes" id="UP000229970">
    <property type="component" value="Unassembled WGS sequence"/>
</dbReference>
<dbReference type="RefSeq" id="WP_100139594.1">
    <property type="nucleotide sequence ID" value="NZ_MEIP01000030.1"/>
</dbReference>
<organism evidence="2 3">
    <name type="scientific">Snodgrassella alvi</name>
    <dbReference type="NCBI Taxonomy" id="1196083"/>
    <lineage>
        <taxon>Bacteria</taxon>
        <taxon>Pseudomonadati</taxon>
        <taxon>Pseudomonadota</taxon>
        <taxon>Betaproteobacteria</taxon>
        <taxon>Neisseriales</taxon>
        <taxon>Neisseriaceae</taxon>
        <taxon>Snodgrassella</taxon>
    </lineage>
</organism>
<dbReference type="Pfam" id="PF14090">
    <property type="entry name" value="HTH_39"/>
    <property type="match status" value="1"/>
</dbReference>
<dbReference type="AlphaFoldDB" id="A0A2N9XBB3"/>
<evidence type="ECO:0000313" key="2">
    <source>
        <dbReference type="EMBL" id="PIT43804.1"/>
    </source>
</evidence>
<evidence type="ECO:0000313" key="3">
    <source>
        <dbReference type="Proteomes" id="UP000229970"/>
    </source>
</evidence>
<accession>A0A2N9XBB3</accession>
<dbReference type="EMBL" id="MEIP01000030">
    <property type="protein sequence ID" value="PIT43804.1"/>
    <property type="molecule type" value="Genomic_DNA"/>
</dbReference>
<proteinExistence type="predicted"/>
<dbReference type="InterPro" id="IPR055245">
    <property type="entry name" value="HTH_proteobacteria"/>
</dbReference>
<name>A0A2N9XBB3_9NEIS</name>
<comment type="caution">
    <text evidence="2">The sequence shown here is derived from an EMBL/GenBank/DDBJ whole genome shotgun (WGS) entry which is preliminary data.</text>
</comment>
<sequence>MTTKAAQTIQILEYMRAGNSITPIEALQLFGCMRLGARIYDLKQDGHVINTLMVKDEKSGVRYARYSLASLD</sequence>
<evidence type="ECO:0000259" key="1">
    <source>
        <dbReference type="Pfam" id="PF14090"/>
    </source>
</evidence>
<reference evidence="2 3" key="1">
    <citation type="journal article" date="2017" name="MBio">
        <title>Type VI secretion-mediated competition in the bee gut microbiome.</title>
        <authorList>
            <person name="Steele M.I."/>
            <person name="Kwong W.K."/>
            <person name="Powell J.E."/>
            <person name="Whiteley M."/>
            <person name="Moran N.A."/>
        </authorList>
    </citation>
    <scope>NUCLEOTIDE SEQUENCE [LARGE SCALE GENOMIC DNA]</scope>
    <source>
        <strain evidence="2 3">Ruf1-X</strain>
    </source>
</reference>